<sequence length="305" mass="33681">MSDETKFPPENNLPAGYVPPKVWTWEPGNGGAFAAINRPTAGAREDKELPVGKHPLQLYSLGTPNGVKVTIMLEELLAAGHSEAEYDAWLIRINEGAQFGSGFVSVNPNSKIPAMMDHKPKDGGAPIRLFESGSIMVYLADKFGAFLPTDARARAEAMNWLFWQMGSAPFLGGGFGHFYAYAPIKIQYAIDRYAMEVKRQLDVLDKQLKDNEYIAGSEYTLADMAIWPWYGRIAAGEAYGDAGTFLAVEEYENVQRWRKMIGERPGAKRGSMVNSVSGDPSTQLRERHDASDFETKTEDKIEGGS</sequence>
<dbReference type="Gene3D" id="1.20.1050.10">
    <property type="match status" value="1"/>
</dbReference>
<evidence type="ECO:0000259" key="2">
    <source>
        <dbReference type="PROSITE" id="PS50404"/>
    </source>
</evidence>
<feature type="domain" description="GST N-terminal" evidence="2">
    <location>
        <begin position="57"/>
        <end position="147"/>
    </location>
</feature>
<feature type="region of interest" description="Disordered" evidence="1">
    <location>
        <begin position="266"/>
        <end position="305"/>
    </location>
</feature>
<dbReference type="EMBL" id="JAGJCF010000003">
    <property type="protein sequence ID" value="MBP0615018.1"/>
    <property type="molecule type" value="Genomic_DNA"/>
</dbReference>
<accession>A0ABS4BE33</accession>
<dbReference type="SFLD" id="SFLDG01151">
    <property type="entry name" value="Main.2:_Nu-like"/>
    <property type="match status" value="1"/>
</dbReference>
<dbReference type="PANTHER" id="PTHR44051">
    <property type="entry name" value="GLUTATHIONE S-TRANSFERASE-RELATED"/>
    <property type="match status" value="1"/>
</dbReference>
<dbReference type="InterPro" id="IPR004045">
    <property type="entry name" value="Glutathione_S-Trfase_N"/>
</dbReference>
<dbReference type="InterPro" id="IPR036282">
    <property type="entry name" value="Glutathione-S-Trfase_C_sf"/>
</dbReference>
<evidence type="ECO:0000256" key="1">
    <source>
        <dbReference type="SAM" id="MobiDB-lite"/>
    </source>
</evidence>
<evidence type="ECO:0000313" key="4">
    <source>
        <dbReference type="EMBL" id="MBP0615018.1"/>
    </source>
</evidence>
<reference evidence="4 5" key="1">
    <citation type="submission" date="2021-04" db="EMBL/GenBank/DDBJ databases">
        <title>Whole genome sequence of Jiella sp. KSK16Y-1.</title>
        <authorList>
            <person name="Tuo L."/>
        </authorList>
    </citation>
    <scope>NUCLEOTIDE SEQUENCE [LARGE SCALE GENOMIC DNA]</scope>
    <source>
        <strain evidence="4 5">KSK16Y-1</strain>
    </source>
</reference>
<feature type="compositionally biased region" description="Basic and acidic residues" evidence="1">
    <location>
        <begin position="284"/>
        <end position="305"/>
    </location>
</feature>
<dbReference type="SUPFAM" id="SSF47616">
    <property type="entry name" value="GST C-terminal domain-like"/>
    <property type="match status" value="1"/>
</dbReference>
<dbReference type="InterPro" id="IPR036249">
    <property type="entry name" value="Thioredoxin-like_sf"/>
</dbReference>
<feature type="domain" description="GST C-terminal" evidence="3">
    <location>
        <begin position="150"/>
        <end position="284"/>
    </location>
</feature>
<organism evidence="4 5">
    <name type="scientific">Jiella mangrovi</name>
    <dbReference type="NCBI Taxonomy" id="2821407"/>
    <lineage>
        <taxon>Bacteria</taxon>
        <taxon>Pseudomonadati</taxon>
        <taxon>Pseudomonadota</taxon>
        <taxon>Alphaproteobacteria</taxon>
        <taxon>Hyphomicrobiales</taxon>
        <taxon>Aurantimonadaceae</taxon>
        <taxon>Jiella</taxon>
    </lineage>
</organism>
<dbReference type="CDD" id="cd10292">
    <property type="entry name" value="GST_C_YghU_like"/>
    <property type="match status" value="1"/>
</dbReference>
<feature type="compositionally biased region" description="Polar residues" evidence="1">
    <location>
        <begin position="272"/>
        <end position="283"/>
    </location>
</feature>
<comment type="caution">
    <text evidence="4">The sequence shown here is derived from an EMBL/GenBank/DDBJ whole genome shotgun (WGS) entry which is preliminary data.</text>
</comment>
<dbReference type="CDD" id="cd03048">
    <property type="entry name" value="GST_N_Ure2p_like"/>
    <property type="match status" value="1"/>
</dbReference>
<dbReference type="RefSeq" id="WP_209593452.1">
    <property type="nucleotide sequence ID" value="NZ_JAGJCF010000003.1"/>
</dbReference>
<dbReference type="SFLD" id="SFLDG00358">
    <property type="entry name" value="Main_(cytGST)"/>
    <property type="match status" value="1"/>
</dbReference>
<dbReference type="Proteomes" id="UP000678276">
    <property type="component" value="Unassembled WGS sequence"/>
</dbReference>
<dbReference type="PROSITE" id="PS50405">
    <property type="entry name" value="GST_CTER"/>
    <property type="match status" value="1"/>
</dbReference>
<evidence type="ECO:0000313" key="5">
    <source>
        <dbReference type="Proteomes" id="UP000678276"/>
    </source>
</evidence>
<dbReference type="SFLD" id="SFLDS00019">
    <property type="entry name" value="Glutathione_Transferase_(cytos"/>
    <property type="match status" value="1"/>
</dbReference>
<dbReference type="PROSITE" id="PS50404">
    <property type="entry name" value="GST_NTER"/>
    <property type="match status" value="1"/>
</dbReference>
<dbReference type="InterPro" id="IPR010987">
    <property type="entry name" value="Glutathione-S-Trfase_C-like"/>
</dbReference>
<dbReference type="InterPro" id="IPR040079">
    <property type="entry name" value="Glutathione_S-Trfase"/>
</dbReference>
<dbReference type="Pfam" id="PF13410">
    <property type="entry name" value="GST_C_2"/>
    <property type="match status" value="1"/>
</dbReference>
<dbReference type="SUPFAM" id="SSF52833">
    <property type="entry name" value="Thioredoxin-like"/>
    <property type="match status" value="1"/>
</dbReference>
<gene>
    <name evidence="4" type="primary">yghU</name>
    <name evidence="4" type="ORF">J6595_05430</name>
</gene>
<dbReference type="NCBIfam" id="NF008731">
    <property type="entry name" value="PRK11752.1"/>
    <property type="match status" value="1"/>
</dbReference>
<protein>
    <submittedName>
        <fullName evidence="4">Glutathione-dependent disulfide-bond oxidoreductase</fullName>
    </submittedName>
</protein>
<keyword evidence="5" id="KW-1185">Reference proteome</keyword>
<evidence type="ECO:0000259" key="3">
    <source>
        <dbReference type="PROSITE" id="PS50405"/>
    </source>
</evidence>
<proteinExistence type="predicted"/>
<name>A0ABS4BE33_9HYPH</name>
<dbReference type="Gene3D" id="3.40.30.10">
    <property type="entry name" value="Glutaredoxin"/>
    <property type="match status" value="1"/>
</dbReference>
<dbReference type="PANTHER" id="PTHR44051:SF22">
    <property type="entry name" value="DISULFIDE-BOND OXIDOREDUCTASE YGHU"/>
    <property type="match status" value="1"/>
</dbReference>